<dbReference type="PANTHER" id="PTHR32002">
    <property type="entry name" value="PROTEIN NLP8"/>
    <property type="match status" value="1"/>
</dbReference>
<evidence type="ECO:0000313" key="2">
    <source>
        <dbReference type="Proteomes" id="UP000326396"/>
    </source>
</evidence>
<proteinExistence type="predicted"/>
<evidence type="ECO:0008006" key="3">
    <source>
        <dbReference type="Google" id="ProtNLM"/>
    </source>
</evidence>
<protein>
    <recommendedName>
        <fullName evidence="3">RWP-RK domain-containing protein</fullName>
    </recommendedName>
</protein>
<dbReference type="GO" id="GO:0003700">
    <property type="term" value="F:DNA-binding transcription factor activity"/>
    <property type="evidence" value="ECO:0007669"/>
    <property type="project" value="InterPro"/>
</dbReference>
<evidence type="ECO:0000313" key="1">
    <source>
        <dbReference type="EMBL" id="KAD2002362.1"/>
    </source>
</evidence>
<dbReference type="PANTHER" id="PTHR32002:SF35">
    <property type="entry name" value="PROTEIN NLP6"/>
    <property type="match status" value="1"/>
</dbReference>
<reference evidence="1 2" key="1">
    <citation type="submission" date="2019-05" db="EMBL/GenBank/DDBJ databases">
        <title>Mikania micrantha, genome provides insights into the molecular mechanism of rapid growth.</title>
        <authorList>
            <person name="Liu B."/>
        </authorList>
    </citation>
    <scope>NUCLEOTIDE SEQUENCE [LARGE SCALE GENOMIC DNA]</scope>
    <source>
        <strain evidence="1">NLD-2019</strain>
        <tissue evidence="1">Leaf</tissue>
    </source>
</reference>
<dbReference type="AlphaFoldDB" id="A0A5N6LJ37"/>
<dbReference type="EMBL" id="SZYD01000256">
    <property type="protein sequence ID" value="KAD2002362.1"/>
    <property type="molecule type" value="Genomic_DNA"/>
</dbReference>
<comment type="caution">
    <text evidence="1">The sequence shown here is derived from an EMBL/GenBank/DDBJ whole genome shotgun (WGS) entry which is preliminary data.</text>
</comment>
<gene>
    <name evidence="1" type="ORF">E3N88_42046</name>
</gene>
<accession>A0A5N6LJ37</accession>
<sequence length="587" mass="65107">MDCQEKGAAVRQLGQELVYSSNKQQEAGCQGKLSKLCQTSWSICQMSLKGQIDICVPTTVEFKDKIISLLLTLSFLPYQSVLVQNWAAKETGNSIVLTTTGQPAGIWGNNKELESYHKGCLDHKLYVHPKKGVAFGLPGRVFLNRTYEQTLNVHEDEDQRPPCDVAIFTKIWGSFAVPLIDNDKCFGVLEFVVDTGNASYNRSYDDYIVVVCNALKHAGFQSSFRTDHVTRTYVNPPKRSRKTSSSSFTRYSRLVPYFGLSSVDAAIKLQETTVKPVTSGTFRNACRNVGIPEWPWISKGKSIRDSSDLETQVNPSASGTSSFASSIATEYMPSWNTGFPGNSDFMAYNTGYFGAPFATQYSSFIAPISTEYSSSGALIDAEYMASENSSLGSLTATYHMSVDSSLIPIQDGRLSEWSYTQSMATTDTSQTAYDASSFMNPYATEYFESDATSSWAPLATKFGSFTSPFATEDIMTLFEQASPSKTLINQNASGDGGCIEPLVEFRNDFMQDSNEVKDVDVRDKFPDLLSDFEIWARQNIPDYQSSKKIHLTGRLGRKQIAYCRSFNGTSEGDRLGDEEWEQWGPHG</sequence>
<dbReference type="InterPro" id="IPR045012">
    <property type="entry name" value="NLP"/>
</dbReference>
<dbReference type="Proteomes" id="UP000326396">
    <property type="component" value="Unassembled WGS sequence"/>
</dbReference>
<organism evidence="1 2">
    <name type="scientific">Mikania micrantha</name>
    <name type="common">bitter vine</name>
    <dbReference type="NCBI Taxonomy" id="192012"/>
    <lineage>
        <taxon>Eukaryota</taxon>
        <taxon>Viridiplantae</taxon>
        <taxon>Streptophyta</taxon>
        <taxon>Embryophyta</taxon>
        <taxon>Tracheophyta</taxon>
        <taxon>Spermatophyta</taxon>
        <taxon>Magnoliopsida</taxon>
        <taxon>eudicotyledons</taxon>
        <taxon>Gunneridae</taxon>
        <taxon>Pentapetalae</taxon>
        <taxon>asterids</taxon>
        <taxon>campanulids</taxon>
        <taxon>Asterales</taxon>
        <taxon>Asteraceae</taxon>
        <taxon>Asteroideae</taxon>
        <taxon>Heliantheae alliance</taxon>
        <taxon>Eupatorieae</taxon>
        <taxon>Mikania</taxon>
    </lineage>
</organism>
<name>A0A5N6LJ37_9ASTR</name>
<keyword evidence="2" id="KW-1185">Reference proteome</keyword>